<proteinExistence type="inferred from homology"/>
<dbReference type="Gene3D" id="1.25.40.120">
    <property type="entry name" value="Protein prenylyltransferase"/>
    <property type="match status" value="1"/>
</dbReference>
<keyword evidence="4" id="KW-0677">Repeat</keyword>
<reference evidence="6 7" key="1">
    <citation type="submission" date="2017-12" db="EMBL/GenBank/DDBJ databases">
        <title>Sequencing, de novo assembly and annotation of complete genome of a new Thraustochytrid species, strain FCC1311.</title>
        <authorList>
            <person name="Sedici K."/>
            <person name="Godart F."/>
            <person name="Aiese Cigliano R."/>
            <person name="Sanseverino W."/>
            <person name="Barakat M."/>
            <person name="Ortet P."/>
            <person name="Marechal E."/>
            <person name="Cagnac O."/>
            <person name="Amato A."/>
        </authorList>
    </citation>
    <scope>NUCLEOTIDE SEQUENCE [LARGE SCALE GENOMIC DNA]</scope>
</reference>
<accession>A0A2R5G2E7</accession>
<feature type="region of interest" description="Disordered" evidence="5">
    <location>
        <begin position="150"/>
        <end position="181"/>
    </location>
</feature>
<gene>
    <name evidence="6" type="ORF">FCC1311_001172</name>
</gene>
<protein>
    <submittedName>
        <fullName evidence="6">Protein prenyltransferase alpha subunit repeat-containing protein 1</fullName>
    </submittedName>
</protein>
<dbReference type="GO" id="GO:0008318">
    <property type="term" value="F:protein prenyltransferase activity"/>
    <property type="evidence" value="ECO:0007669"/>
    <property type="project" value="InterPro"/>
</dbReference>
<keyword evidence="7" id="KW-1185">Reference proteome</keyword>
<keyword evidence="2" id="KW-0637">Prenyltransferase</keyword>
<feature type="compositionally biased region" description="Basic and acidic residues" evidence="5">
    <location>
        <begin position="167"/>
        <end position="181"/>
    </location>
</feature>
<dbReference type="PANTHER" id="PTHR11129:SF3">
    <property type="entry name" value="PROTEIN PRENYLTRANSFERASE ALPHA SUBUNIT REPEAT-CONTAINING PROTEIN 1"/>
    <property type="match status" value="1"/>
</dbReference>
<evidence type="ECO:0000256" key="5">
    <source>
        <dbReference type="SAM" id="MobiDB-lite"/>
    </source>
</evidence>
<dbReference type="InterPro" id="IPR002088">
    <property type="entry name" value="Prenyl_trans_a"/>
</dbReference>
<evidence type="ECO:0000256" key="1">
    <source>
        <dbReference type="ARBA" id="ARBA00006734"/>
    </source>
</evidence>
<dbReference type="Proteomes" id="UP000241890">
    <property type="component" value="Unassembled WGS sequence"/>
</dbReference>
<organism evidence="6 7">
    <name type="scientific">Hondaea fermentalgiana</name>
    <dbReference type="NCBI Taxonomy" id="2315210"/>
    <lineage>
        <taxon>Eukaryota</taxon>
        <taxon>Sar</taxon>
        <taxon>Stramenopiles</taxon>
        <taxon>Bigyra</taxon>
        <taxon>Labyrinthulomycetes</taxon>
        <taxon>Thraustochytrida</taxon>
        <taxon>Thraustochytriidae</taxon>
        <taxon>Hondaea</taxon>
    </lineage>
</organism>
<evidence type="ECO:0000256" key="3">
    <source>
        <dbReference type="ARBA" id="ARBA00022679"/>
    </source>
</evidence>
<evidence type="ECO:0000313" key="6">
    <source>
        <dbReference type="EMBL" id="GBG23898.1"/>
    </source>
</evidence>
<comment type="caution">
    <text evidence="6">The sequence shown here is derived from an EMBL/GenBank/DDBJ whole genome shotgun (WGS) entry which is preliminary data.</text>
</comment>
<dbReference type="InParanoid" id="A0A2R5G2E7"/>
<dbReference type="EMBL" id="BEYU01000001">
    <property type="protein sequence ID" value="GBG23898.1"/>
    <property type="molecule type" value="Genomic_DNA"/>
</dbReference>
<dbReference type="Pfam" id="PF01239">
    <property type="entry name" value="PPTA"/>
    <property type="match status" value="2"/>
</dbReference>
<dbReference type="AlphaFoldDB" id="A0A2R5G2E7"/>
<dbReference type="SUPFAM" id="SSF48439">
    <property type="entry name" value="Protein prenylyltransferase"/>
    <property type="match status" value="1"/>
</dbReference>
<dbReference type="PANTHER" id="PTHR11129">
    <property type="entry name" value="PROTEIN FARNESYLTRANSFERASE ALPHA SUBUNIT/RAB GERANYLGERANYL TRANSFERASE ALPHA SUBUNIT"/>
    <property type="match status" value="1"/>
</dbReference>
<comment type="similarity">
    <text evidence="1">Belongs to the protein prenyltransferase subunit alpha family.</text>
</comment>
<name>A0A2R5G2E7_9STRA</name>
<dbReference type="OrthoDB" id="1924260at2759"/>
<sequence>MMETAARELAHVLRSQQTTLDEFGLVALAGEEDLGEAKKVFFTDGDGGSKLGVDLGSGAALYRAARTLYETGNKEEESTQDMAKVVLLLSADYETVWNVRKMYLGKRNNVEELLDEIRFTDLVLSKHYKSAPTWVHRHWALQQILGQHLNKEQGHDEGEDNIGSKRQSLDDRNRDERTKENRLQRDTILQHELEICQRVAASYYRCYNAWSYRAEILGYFDAHNSMEDRKALHHERLRLRSWFVRHVSDHSAMNQMLCVLRALGNPPDALEAEITLASRLAVRYPGHEALWRYKRGLVYSLLQRCSEESAPIHIVAHLCSGPLASLELDLSLVDSMAEADLNIELTQSNHDPWADSGDCARFAQILQDELTLALVCASDHTCARSEEQRRCALGYVMHVLRSSFRVSGRAIPSYLATWLRRLPHARAGPLNPANDSLLAAWAEAVSASLEHIAQLS</sequence>
<keyword evidence="3 6" id="KW-0808">Transferase</keyword>
<evidence type="ECO:0000256" key="2">
    <source>
        <dbReference type="ARBA" id="ARBA00022602"/>
    </source>
</evidence>
<evidence type="ECO:0000313" key="7">
    <source>
        <dbReference type="Proteomes" id="UP000241890"/>
    </source>
</evidence>
<dbReference type="GO" id="GO:0005737">
    <property type="term" value="C:cytoplasm"/>
    <property type="evidence" value="ECO:0007669"/>
    <property type="project" value="TreeGrafter"/>
</dbReference>
<evidence type="ECO:0000256" key="4">
    <source>
        <dbReference type="ARBA" id="ARBA00022737"/>
    </source>
</evidence>